<evidence type="ECO:0000256" key="1">
    <source>
        <dbReference type="SAM" id="MobiDB-lite"/>
    </source>
</evidence>
<dbReference type="Proteomes" id="UP001201812">
    <property type="component" value="Unassembled WGS sequence"/>
</dbReference>
<evidence type="ECO:0000259" key="2">
    <source>
        <dbReference type="Pfam" id="PF05712"/>
    </source>
</evidence>
<feature type="region of interest" description="Disordered" evidence="1">
    <location>
        <begin position="444"/>
        <end position="478"/>
    </location>
</feature>
<keyword evidence="4" id="KW-1185">Reference proteome</keyword>
<feature type="compositionally biased region" description="Basic and acidic residues" evidence="1">
    <location>
        <begin position="283"/>
        <end position="296"/>
    </location>
</feature>
<evidence type="ECO:0000313" key="3">
    <source>
        <dbReference type="EMBL" id="KAI1720362.1"/>
    </source>
</evidence>
<feature type="region of interest" description="Disordered" evidence="1">
    <location>
        <begin position="1"/>
        <end position="39"/>
    </location>
</feature>
<dbReference type="Gene3D" id="1.10.274.30">
    <property type="entry name" value="MRG domain"/>
    <property type="match status" value="1"/>
</dbReference>
<name>A0AAD4N7T1_9BILA</name>
<proteinExistence type="predicted"/>
<evidence type="ECO:0000313" key="4">
    <source>
        <dbReference type="Proteomes" id="UP001201812"/>
    </source>
</evidence>
<dbReference type="AlphaFoldDB" id="A0AAD4N7T1"/>
<dbReference type="InterPro" id="IPR026541">
    <property type="entry name" value="MRG_dom"/>
</dbReference>
<feature type="compositionally biased region" description="Basic and acidic residues" evidence="1">
    <location>
        <begin position="305"/>
        <end position="318"/>
    </location>
</feature>
<feature type="compositionally biased region" description="Low complexity" evidence="1">
    <location>
        <begin position="18"/>
        <end position="28"/>
    </location>
</feature>
<feature type="compositionally biased region" description="Basic and acidic residues" evidence="1">
    <location>
        <begin position="514"/>
        <end position="527"/>
    </location>
</feature>
<organism evidence="3 4">
    <name type="scientific">Ditylenchus destructor</name>
    <dbReference type="NCBI Taxonomy" id="166010"/>
    <lineage>
        <taxon>Eukaryota</taxon>
        <taxon>Metazoa</taxon>
        <taxon>Ecdysozoa</taxon>
        <taxon>Nematoda</taxon>
        <taxon>Chromadorea</taxon>
        <taxon>Rhabditida</taxon>
        <taxon>Tylenchina</taxon>
        <taxon>Tylenchomorpha</taxon>
        <taxon>Sphaerularioidea</taxon>
        <taxon>Anguinidae</taxon>
        <taxon>Anguininae</taxon>
        <taxon>Ditylenchus</taxon>
    </lineage>
</organism>
<feature type="compositionally biased region" description="Basic and acidic residues" evidence="1">
    <location>
        <begin position="217"/>
        <end position="230"/>
    </location>
</feature>
<dbReference type="EMBL" id="JAKKPZ010000006">
    <property type="protein sequence ID" value="KAI1720362.1"/>
    <property type="molecule type" value="Genomic_DNA"/>
</dbReference>
<protein>
    <submittedName>
        <fullName evidence="3">MRG domain-containing protein</fullName>
    </submittedName>
</protein>
<feature type="compositionally biased region" description="Basic and acidic residues" evidence="1">
    <location>
        <begin position="261"/>
        <end position="274"/>
    </location>
</feature>
<reference evidence="3" key="1">
    <citation type="submission" date="2022-01" db="EMBL/GenBank/DDBJ databases">
        <title>Genome Sequence Resource for Two Populations of Ditylenchus destructor, the Migratory Endoparasitic Phytonematode.</title>
        <authorList>
            <person name="Zhang H."/>
            <person name="Lin R."/>
            <person name="Xie B."/>
        </authorList>
    </citation>
    <scope>NUCLEOTIDE SEQUENCE</scope>
    <source>
        <strain evidence="3">BazhouSP</strain>
    </source>
</reference>
<dbReference type="Pfam" id="PF05712">
    <property type="entry name" value="MRG"/>
    <property type="match status" value="1"/>
</dbReference>
<feature type="compositionally biased region" description="Low complexity" evidence="1">
    <location>
        <begin position="444"/>
        <end position="459"/>
    </location>
</feature>
<feature type="region of interest" description="Disordered" evidence="1">
    <location>
        <begin position="497"/>
        <end position="527"/>
    </location>
</feature>
<comment type="caution">
    <text evidence="3">The sequence shown here is derived from an EMBL/GenBank/DDBJ whole genome shotgun (WGS) entry which is preliminary data.</text>
</comment>
<accession>A0AAD4N7T1</accession>
<feature type="domain" description="MRG" evidence="2">
    <location>
        <begin position="546"/>
        <end position="722"/>
    </location>
</feature>
<dbReference type="InterPro" id="IPR038217">
    <property type="entry name" value="MRG_C_sf"/>
</dbReference>
<feature type="compositionally biased region" description="Basic and acidic residues" evidence="1">
    <location>
        <begin position="146"/>
        <end position="161"/>
    </location>
</feature>
<gene>
    <name evidence="3" type="ORF">DdX_05750</name>
</gene>
<feature type="compositionally biased region" description="Basic and acidic residues" evidence="1">
    <location>
        <begin position="193"/>
        <end position="208"/>
    </location>
</feature>
<feature type="region of interest" description="Disordered" evidence="1">
    <location>
        <begin position="126"/>
        <end position="401"/>
    </location>
</feature>
<feature type="compositionally biased region" description="Basic and acidic residues" evidence="1">
    <location>
        <begin position="239"/>
        <end position="252"/>
    </location>
</feature>
<sequence length="743" mass="82668">MPLSPMERNKRRKHSDQSNNSNALSSNATEGADVVGTDSSQVCNIEPKWKVGEKILCQWTPDNPAIKYEARVVEVITYDDQPSYKLRFVGEVNDRRPEIPHSLALEYFSPATPENKKKVKEAIAQFRKSGGSSKEVNSKIKKSPKQKVDKGCGKESEEKKRFTGISAPRKKVSSINAARAEGKTNEEVVEEAGGEKENAARAEGKTNEEVVEEAGDEKENAARVEGKTNEEVVEEAGDEKENAARVEGKTNEEVVEEAGDEKENAARVEGKTNEEVVEEAGDEKENAARVEGKTNEEVVEEAGDEKENAARADGKTNEEVVEEAAPRKKRTSMNAAHAEPIPEAAEERSPEEDLPGAAGQQSPVPSEDVKGLRRKSASVSNHNRRFSKEEPGNGTEATVIQPAVSQVLVESTITGSMEEPANGSAAACTGIEQITLTDSADANDISNDANLSQPVSAKRTSGRKRTKKSTNGEQTHKMSENIHFADAPANHNSQLAIIDEPGSSNQKVRKRRRSNIDRESQPVAVDKNDELIAVPSPPIPFFAPEEEIQSAAPEPIVLPAKLKNVLAADKRQAEEHFLPSIPARFTIEKIMETFCKRHSQEEKYRVFGKELLALFNSRFEKDAMSTFESPLHQDIRSNVGYYFYGLERFMPAYLKNANKQKRGPSEMSDMFGLPHLLRFLTKFHETVRRRMDKSTNLLLCIDDFVQFLDKFQDLYFDESKDYYPAAMGYLKRAIMLDPLPYFY</sequence>